<dbReference type="KEGG" id="nso:NIASO_00140"/>
<dbReference type="HOGENOM" id="CLU_1494730_0_0_10"/>
<protein>
    <submittedName>
        <fullName evidence="2">Uncharacterized protein</fullName>
    </submittedName>
</protein>
<dbReference type="InterPro" id="IPR037066">
    <property type="entry name" value="Plug_dom_sf"/>
</dbReference>
<dbReference type="AlphaFoldDB" id="W0F1X1"/>
<organism evidence="2 3">
    <name type="scientific">Niabella soli DSM 19437</name>
    <dbReference type="NCBI Taxonomy" id="929713"/>
    <lineage>
        <taxon>Bacteria</taxon>
        <taxon>Pseudomonadati</taxon>
        <taxon>Bacteroidota</taxon>
        <taxon>Chitinophagia</taxon>
        <taxon>Chitinophagales</taxon>
        <taxon>Chitinophagaceae</taxon>
        <taxon>Niabella</taxon>
    </lineage>
</organism>
<feature type="chain" id="PRO_5004788224" evidence="1">
    <location>
        <begin position="20"/>
        <end position="180"/>
    </location>
</feature>
<proteinExistence type="predicted"/>
<feature type="signal peptide" evidence="1">
    <location>
        <begin position="1"/>
        <end position="19"/>
    </location>
</feature>
<dbReference type="InterPro" id="IPR023997">
    <property type="entry name" value="TonB-dep_OMP_SusC/RagA_CS"/>
</dbReference>
<dbReference type="SUPFAM" id="SSF56935">
    <property type="entry name" value="Porins"/>
    <property type="match status" value="1"/>
</dbReference>
<keyword evidence="1" id="KW-0732">Signal</keyword>
<dbReference type="NCBIfam" id="TIGR04057">
    <property type="entry name" value="SusC_RagA_signa"/>
    <property type="match status" value="1"/>
</dbReference>
<reference evidence="2 3" key="1">
    <citation type="submission" date="2013-12" db="EMBL/GenBank/DDBJ databases">
        <authorList>
            <consortium name="DOE Joint Genome Institute"/>
            <person name="Eisen J."/>
            <person name="Huntemann M."/>
            <person name="Han J."/>
            <person name="Chen A."/>
            <person name="Kyrpides N."/>
            <person name="Mavromatis K."/>
            <person name="Markowitz V."/>
            <person name="Palaniappan K."/>
            <person name="Ivanova N."/>
            <person name="Schaumberg A."/>
            <person name="Pati A."/>
            <person name="Liolios K."/>
            <person name="Nordberg H.P."/>
            <person name="Cantor M.N."/>
            <person name="Hua S.X."/>
            <person name="Woyke T."/>
        </authorList>
    </citation>
    <scope>NUCLEOTIDE SEQUENCE [LARGE SCALE GENOMIC DNA]</scope>
    <source>
        <strain evidence="3">DSM 19437</strain>
    </source>
</reference>
<sequence length="180" mass="19267">MKFIVLLLLSACCISTTNAQPGMHSSNAPLFVIDSIIVGRELGGINPVDIQSITVLKDAASASIYGSAAQNGVVIIKTKAPSKYNFVPLKTLLLQYNIPLDTMSLFIINNKPVGDTGLLKLDANNIKSAVLYSKGFNYLPPPYGTLKVIQIFTKDYDPNALSPANKPGTIMIRGEKPGEG</sequence>
<dbReference type="STRING" id="929713.NIASO_00140"/>
<dbReference type="OrthoDB" id="1367110at2"/>
<evidence type="ECO:0000256" key="1">
    <source>
        <dbReference type="SAM" id="SignalP"/>
    </source>
</evidence>
<keyword evidence="3" id="KW-1185">Reference proteome</keyword>
<evidence type="ECO:0000313" key="3">
    <source>
        <dbReference type="Proteomes" id="UP000003586"/>
    </source>
</evidence>
<name>W0F1X1_9BACT</name>
<dbReference type="EMBL" id="CP007035">
    <property type="protein sequence ID" value="AHF17007.1"/>
    <property type="molecule type" value="Genomic_DNA"/>
</dbReference>
<accession>W0F1X1</accession>
<dbReference type="Gene3D" id="2.170.130.10">
    <property type="entry name" value="TonB-dependent receptor, plug domain"/>
    <property type="match status" value="1"/>
</dbReference>
<gene>
    <name evidence="2" type="ORF">NIASO_00140</name>
</gene>
<dbReference type="RefSeq" id="WP_008582362.1">
    <property type="nucleotide sequence ID" value="NZ_CP007035.1"/>
</dbReference>
<dbReference type="eggNOG" id="COG4206">
    <property type="taxonomic scope" value="Bacteria"/>
</dbReference>
<evidence type="ECO:0000313" key="2">
    <source>
        <dbReference type="EMBL" id="AHF17007.1"/>
    </source>
</evidence>
<dbReference type="Proteomes" id="UP000003586">
    <property type="component" value="Chromosome"/>
</dbReference>